<evidence type="ECO:0000313" key="3">
    <source>
        <dbReference type="EMBL" id="KNY25285.1"/>
    </source>
</evidence>
<dbReference type="InterPro" id="IPR016134">
    <property type="entry name" value="Dockerin_dom"/>
</dbReference>
<dbReference type="Proteomes" id="UP000036923">
    <property type="component" value="Unassembled WGS sequence"/>
</dbReference>
<keyword evidence="4" id="KW-1185">Reference proteome</keyword>
<dbReference type="SUPFAM" id="SSF63446">
    <property type="entry name" value="Type I dockerin domain"/>
    <property type="match status" value="1"/>
</dbReference>
<proteinExistence type="predicted"/>
<gene>
    <name evidence="3" type="ORF">Bccel_0545</name>
</gene>
<feature type="chain" id="PRO_5005565476" description="Dockerin domain-containing protein" evidence="1">
    <location>
        <begin position="24"/>
        <end position="314"/>
    </location>
</feature>
<keyword evidence="1" id="KW-0732">Signal</keyword>
<dbReference type="InterPro" id="IPR008969">
    <property type="entry name" value="CarboxyPept-like_regulatory"/>
</dbReference>
<dbReference type="EMBL" id="LGTC01000001">
    <property type="protein sequence ID" value="KNY25285.1"/>
    <property type="molecule type" value="Genomic_DNA"/>
</dbReference>
<reference evidence="4" key="1">
    <citation type="submission" date="2015-07" db="EMBL/GenBank/DDBJ databases">
        <title>Near-Complete Genome Sequence of the Cellulolytic Bacterium Bacteroides (Pseudobacteroides) cellulosolvens ATCC 35603.</title>
        <authorList>
            <person name="Dassa B."/>
            <person name="Utturkar S.M."/>
            <person name="Klingeman D.M."/>
            <person name="Hurt R.A."/>
            <person name="Keller M."/>
            <person name="Xu J."/>
            <person name="Reddy Y.H.K."/>
            <person name="Borovok I."/>
            <person name="Grinberg I.R."/>
            <person name="Lamed R."/>
            <person name="Zhivin O."/>
            <person name="Bayer E.A."/>
            <person name="Brown S.D."/>
        </authorList>
    </citation>
    <scope>NUCLEOTIDE SEQUENCE [LARGE SCALE GENOMIC DNA]</scope>
    <source>
        <strain evidence="4">DSM 2933</strain>
    </source>
</reference>
<evidence type="ECO:0000256" key="1">
    <source>
        <dbReference type="SAM" id="SignalP"/>
    </source>
</evidence>
<comment type="caution">
    <text evidence="3">The sequence shown here is derived from an EMBL/GenBank/DDBJ whole genome shotgun (WGS) entry which is preliminary data.</text>
</comment>
<evidence type="ECO:0000259" key="2">
    <source>
        <dbReference type="PROSITE" id="PS51766"/>
    </source>
</evidence>
<dbReference type="PROSITE" id="PS51766">
    <property type="entry name" value="DOCKERIN"/>
    <property type="match status" value="1"/>
</dbReference>
<dbReference type="InterPro" id="IPR036439">
    <property type="entry name" value="Dockerin_dom_sf"/>
</dbReference>
<feature type="domain" description="Dockerin" evidence="2">
    <location>
        <begin position="117"/>
        <end position="188"/>
    </location>
</feature>
<dbReference type="RefSeq" id="WP_036943995.1">
    <property type="nucleotide sequence ID" value="NZ_JQKC01000024.1"/>
</dbReference>
<dbReference type="GO" id="GO:0004553">
    <property type="term" value="F:hydrolase activity, hydrolyzing O-glycosyl compounds"/>
    <property type="evidence" value="ECO:0007669"/>
    <property type="project" value="InterPro"/>
</dbReference>
<feature type="signal peptide" evidence="1">
    <location>
        <begin position="1"/>
        <end position="23"/>
    </location>
</feature>
<dbReference type="Gene3D" id="2.60.40.4130">
    <property type="match status" value="1"/>
</dbReference>
<dbReference type="InterPro" id="IPR002105">
    <property type="entry name" value="Dockerin_1_rpt"/>
</dbReference>
<dbReference type="GO" id="GO:0000272">
    <property type="term" value="P:polysaccharide catabolic process"/>
    <property type="evidence" value="ECO:0007669"/>
    <property type="project" value="InterPro"/>
</dbReference>
<dbReference type="PROSITE" id="PS51257">
    <property type="entry name" value="PROKAR_LIPOPROTEIN"/>
    <property type="match status" value="1"/>
</dbReference>
<accession>A0A0L6JHV6</accession>
<sequence precursor="true">MKKVIFLISIISLLACVFIGAYAETSENAYRISGYVKPDLIGTQGISNGFIVKVLSNNKELPYSAISSSDGYFEIENIPENLRGYTLKFSREGYLERDLVIHTFKSDIDLSSKSFFVEMLAGDISIDGVQDGTINILDAVQMAKCFNSTSSDTSYNISVDFNKDKIINMSDLMPIALHFNSTKSSYNPNKILVGSIRDFYIPQEYEPIPEFRFKFGSVTEITSSSAILNASIYVHDYTYTVHSAYWEKDNPSLIFLGDSRSFYAGAFLLGTNKDFSIKISGLKKNTQYGCALVLDGPGIRGSGIYTSEITTLDK</sequence>
<dbReference type="SUPFAM" id="SSF49464">
    <property type="entry name" value="Carboxypeptidase regulatory domain-like"/>
    <property type="match status" value="1"/>
</dbReference>
<organism evidence="3 4">
    <name type="scientific">Pseudobacteroides cellulosolvens ATCC 35603 = DSM 2933</name>
    <dbReference type="NCBI Taxonomy" id="398512"/>
    <lineage>
        <taxon>Bacteria</taxon>
        <taxon>Bacillati</taxon>
        <taxon>Bacillota</taxon>
        <taxon>Clostridia</taxon>
        <taxon>Eubacteriales</taxon>
        <taxon>Oscillospiraceae</taxon>
        <taxon>Pseudobacteroides</taxon>
    </lineage>
</organism>
<dbReference type="Pfam" id="PF00404">
    <property type="entry name" value="Dockerin_1"/>
    <property type="match status" value="1"/>
</dbReference>
<protein>
    <recommendedName>
        <fullName evidence="2">Dockerin domain-containing protein</fullName>
    </recommendedName>
</protein>
<evidence type="ECO:0000313" key="4">
    <source>
        <dbReference type="Proteomes" id="UP000036923"/>
    </source>
</evidence>
<dbReference type="AlphaFoldDB" id="A0A0L6JHV6"/>
<name>A0A0L6JHV6_9FIRM</name>